<keyword evidence="7 10" id="KW-0573">Peptidoglycan synthesis</keyword>
<dbReference type="GO" id="GO:0071555">
    <property type="term" value="P:cell wall organization"/>
    <property type="evidence" value="ECO:0007669"/>
    <property type="project" value="UniProtKB-KW"/>
</dbReference>
<feature type="domain" description="Mur ligase C-terminal" evidence="13">
    <location>
        <begin position="320"/>
        <end position="441"/>
    </location>
</feature>
<dbReference type="Gene3D" id="3.40.1190.10">
    <property type="entry name" value="Mur-like, catalytic domain"/>
    <property type="match status" value="1"/>
</dbReference>
<dbReference type="HAMAP" id="MF_02019">
    <property type="entry name" value="MurF"/>
    <property type="match status" value="1"/>
</dbReference>
<dbReference type="RefSeq" id="WP_262431932.1">
    <property type="nucleotide sequence ID" value="NZ_JACRTE010000005.1"/>
</dbReference>
<evidence type="ECO:0000256" key="7">
    <source>
        <dbReference type="ARBA" id="ARBA00022984"/>
    </source>
</evidence>
<keyword evidence="2 10" id="KW-0436">Ligase</keyword>
<evidence type="ECO:0000256" key="8">
    <source>
        <dbReference type="ARBA" id="ARBA00023306"/>
    </source>
</evidence>
<evidence type="ECO:0000256" key="4">
    <source>
        <dbReference type="ARBA" id="ARBA00022741"/>
    </source>
</evidence>
<dbReference type="EC" id="6.3.2.10" evidence="10 11"/>
<sequence>MLGNIEKISVSEIVRATGGTLIFGENESVRSISTDSRETGENCLYIPLKGERFDGHSFFDGALKSGAIGYLTQNGEKLDGYKFGIKVADTKKALGDIAKYYRQKFDVSVVALTGSVGKTTTKEFVASVLSARFNTVKTQANYNNDIGLPFTVFSINSKTEIAVVEMGMSNFGEISYLTNIARPDNAIITNIGTSHIEFLKSREGILKAKCEIFEGLKNGGTAFLNGDDDLLQTLSGKLEFNTVFFGIDNKNCDLLAENIKLYPEHTEFEISGEKFKINLPGRHNVYNALCAYAVGKLYGMTDEEIRNGLLNYKSDGIRQSIIDINGAKILNDCYNSSPQAAKSAIDVLKTLSNGRKIAVLGDMAELGEMSEKYHREVGAHFAEEKCDILVTVGSMARFIADEAKKCGADEKNVHSFDNNTEVCAFLKGNLQKGDAVLIKGSHCMKMDEISKNL</sequence>
<dbReference type="Pfam" id="PF02875">
    <property type="entry name" value="Mur_ligase_C"/>
    <property type="match status" value="1"/>
</dbReference>
<dbReference type="PANTHER" id="PTHR43024">
    <property type="entry name" value="UDP-N-ACETYLMURAMOYL-TRIPEPTIDE--D-ALANYL-D-ALANINE LIGASE"/>
    <property type="match status" value="1"/>
</dbReference>
<dbReference type="Pfam" id="PF08245">
    <property type="entry name" value="Mur_ligase_M"/>
    <property type="match status" value="1"/>
</dbReference>
<dbReference type="InterPro" id="IPR035911">
    <property type="entry name" value="MurE/MurF_N"/>
</dbReference>
<keyword evidence="16" id="KW-1185">Reference proteome</keyword>
<feature type="binding site" evidence="10">
    <location>
        <begin position="114"/>
        <end position="120"/>
    </location>
    <ligand>
        <name>ATP</name>
        <dbReference type="ChEBI" id="CHEBI:30616"/>
    </ligand>
</feature>
<evidence type="ECO:0000256" key="11">
    <source>
        <dbReference type="RuleBase" id="RU004136"/>
    </source>
</evidence>
<organism evidence="15 16">
    <name type="scientific">Qingrenia yutianensis</name>
    <dbReference type="NCBI Taxonomy" id="2763676"/>
    <lineage>
        <taxon>Bacteria</taxon>
        <taxon>Bacillati</taxon>
        <taxon>Bacillota</taxon>
        <taxon>Clostridia</taxon>
        <taxon>Eubacteriales</taxon>
        <taxon>Oscillospiraceae</taxon>
        <taxon>Qingrenia</taxon>
    </lineage>
</organism>
<proteinExistence type="inferred from homology"/>
<comment type="pathway">
    <text evidence="10 11">Cell wall biogenesis; peptidoglycan biosynthesis.</text>
</comment>
<evidence type="ECO:0000256" key="2">
    <source>
        <dbReference type="ARBA" id="ARBA00022598"/>
    </source>
</evidence>
<dbReference type="InterPro" id="IPR036615">
    <property type="entry name" value="Mur_ligase_C_dom_sf"/>
</dbReference>
<dbReference type="GO" id="GO:0047480">
    <property type="term" value="F:UDP-N-acetylmuramoyl-tripeptide-D-alanyl-D-alanine ligase activity"/>
    <property type="evidence" value="ECO:0007669"/>
    <property type="project" value="UniProtKB-UniRule"/>
</dbReference>
<feature type="domain" description="Mur ligase central" evidence="14">
    <location>
        <begin position="113"/>
        <end position="294"/>
    </location>
</feature>
<dbReference type="GO" id="GO:0005524">
    <property type="term" value="F:ATP binding"/>
    <property type="evidence" value="ECO:0007669"/>
    <property type="project" value="UniProtKB-UniRule"/>
</dbReference>
<evidence type="ECO:0000259" key="12">
    <source>
        <dbReference type="Pfam" id="PF01225"/>
    </source>
</evidence>
<evidence type="ECO:0000256" key="6">
    <source>
        <dbReference type="ARBA" id="ARBA00022960"/>
    </source>
</evidence>
<dbReference type="Proteomes" id="UP000647416">
    <property type="component" value="Unassembled WGS sequence"/>
</dbReference>
<dbReference type="SUPFAM" id="SSF63418">
    <property type="entry name" value="MurE/MurF N-terminal domain"/>
    <property type="match status" value="1"/>
</dbReference>
<dbReference type="GO" id="GO:0009252">
    <property type="term" value="P:peptidoglycan biosynthetic process"/>
    <property type="evidence" value="ECO:0007669"/>
    <property type="project" value="UniProtKB-UniRule"/>
</dbReference>
<accession>A0A926FAQ2</accession>
<dbReference type="InterPro" id="IPR013221">
    <property type="entry name" value="Mur_ligase_cen"/>
</dbReference>
<dbReference type="InterPro" id="IPR000713">
    <property type="entry name" value="Mur_ligase_N"/>
</dbReference>
<evidence type="ECO:0000256" key="1">
    <source>
        <dbReference type="ARBA" id="ARBA00022490"/>
    </source>
</evidence>
<keyword evidence="6 10" id="KW-0133">Cell shape</keyword>
<dbReference type="GO" id="GO:0008360">
    <property type="term" value="P:regulation of cell shape"/>
    <property type="evidence" value="ECO:0007669"/>
    <property type="project" value="UniProtKB-KW"/>
</dbReference>
<evidence type="ECO:0000313" key="15">
    <source>
        <dbReference type="EMBL" id="MBC8596466.1"/>
    </source>
</evidence>
<reference evidence="15" key="1">
    <citation type="submission" date="2020-08" db="EMBL/GenBank/DDBJ databases">
        <title>Genome public.</title>
        <authorList>
            <person name="Liu C."/>
            <person name="Sun Q."/>
        </authorList>
    </citation>
    <scope>NUCLEOTIDE SEQUENCE</scope>
    <source>
        <strain evidence="15">NSJ-50</strain>
    </source>
</reference>
<dbReference type="Pfam" id="PF01225">
    <property type="entry name" value="Mur_ligase"/>
    <property type="match status" value="1"/>
</dbReference>
<name>A0A926FAQ2_9FIRM</name>
<dbReference type="InterPro" id="IPR051046">
    <property type="entry name" value="MurCDEF_CellWall_CoF430Synth"/>
</dbReference>
<dbReference type="Gene3D" id="3.90.190.20">
    <property type="entry name" value="Mur ligase, C-terminal domain"/>
    <property type="match status" value="1"/>
</dbReference>
<dbReference type="SUPFAM" id="SSF53244">
    <property type="entry name" value="MurD-like peptide ligases, peptide-binding domain"/>
    <property type="match status" value="1"/>
</dbReference>
<evidence type="ECO:0000259" key="14">
    <source>
        <dbReference type="Pfam" id="PF08245"/>
    </source>
</evidence>
<keyword evidence="5 10" id="KW-0067">ATP-binding</keyword>
<dbReference type="GO" id="GO:0005737">
    <property type="term" value="C:cytoplasm"/>
    <property type="evidence" value="ECO:0007669"/>
    <property type="project" value="UniProtKB-SubCell"/>
</dbReference>
<dbReference type="InterPro" id="IPR036565">
    <property type="entry name" value="Mur-like_cat_sf"/>
</dbReference>
<evidence type="ECO:0000313" key="16">
    <source>
        <dbReference type="Proteomes" id="UP000647416"/>
    </source>
</evidence>
<dbReference type="AlphaFoldDB" id="A0A926FAQ2"/>
<dbReference type="PANTHER" id="PTHR43024:SF1">
    <property type="entry name" value="UDP-N-ACETYLMURAMOYL-TRIPEPTIDE--D-ALANYL-D-ALANINE LIGASE"/>
    <property type="match status" value="1"/>
</dbReference>
<comment type="function">
    <text evidence="10 11">Involved in cell wall formation. Catalyzes the final step in the synthesis of UDP-N-acetylmuramoyl-pentapeptide, the precursor of murein.</text>
</comment>
<keyword evidence="3 10" id="KW-0132">Cell division</keyword>
<comment type="subcellular location">
    <subcellularLocation>
        <location evidence="10 11">Cytoplasm</location>
    </subcellularLocation>
</comment>
<dbReference type="InterPro" id="IPR005863">
    <property type="entry name" value="UDP-N-AcMur_synth"/>
</dbReference>
<comment type="caution">
    <text evidence="15">The sequence shown here is derived from an EMBL/GenBank/DDBJ whole genome shotgun (WGS) entry which is preliminary data.</text>
</comment>
<keyword evidence="9 10" id="KW-0961">Cell wall biogenesis/degradation</keyword>
<gene>
    <name evidence="10" type="primary">murF</name>
    <name evidence="15" type="ORF">H8706_06245</name>
</gene>
<comment type="similarity">
    <text evidence="10">Belongs to the MurCDEF family. MurF subfamily.</text>
</comment>
<evidence type="ECO:0000256" key="3">
    <source>
        <dbReference type="ARBA" id="ARBA00022618"/>
    </source>
</evidence>
<evidence type="ECO:0000256" key="5">
    <source>
        <dbReference type="ARBA" id="ARBA00022840"/>
    </source>
</evidence>
<evidence type="ECO:0000256" key="9">
    <source>
        <dbReference type="ARBA" id="ARBA00023316"/>
    </source>
</evidence>
<keyword evidence="4 10" id="KW-0547">Nucleotide-binding</keyword>
<dbReference type="EMBL" id="JACRTE010000005">
    <property type="protein sequence ID" value="MBC8596466.1"/>
    <property type="molecule type" value="Genomic_DNA"/>
</dbReference>
<comment type="catalytic activity">
    <reaction evidence="10 11">
        <text>D-alanyl-D-alanine + UDP-N-acetyl-alpha-D-muramoyl-L-alanyl-gamma-D-glutamyl-meso-2,6-diaminopimelate + ATP = UDP-N-acetyl-alpha-D-muramoyl-L-alanyl-gamma-D-glutamyl-meso-2,6-diaminopimeloyl-D-alanyl-D-alanine + ADP + phosphate + H(+)</text>
        <dbReference type="Rhea" id="RHEA:28374"/>
        <dbReference type="ChEBI" id="CHEBI:15378"/>
        <dbReference type="ChEBI" id="CHEBI:30616"/>
        <dbReference type="ChEBI" id="CHEBI:43474"/>
        <dbReference type="ChEBI" id="CHEBI:57822"/>
        <dbReference type="ChEBI" id="CHEBI:61386"/>
        <dbReference type="ChEBI" id="CHEBI:83905"/>
        <dbReference type="ChEBI" id="CHEBI:456216"/>
        <dbReference type="EC" id="6.3.2.10"/>
    </reaction>
</comment>
<evidence type="ECO:0000259" key="13">
    <source>
        <dbReference type="Pfam" id="PF02875"/>
    </source>
</evidence>
<dbReference type="GO" id="GO:0051301">
    <property type="term" value="P:cell division"/>
    <property type="evidence" value="ECO:0007669"/>
    <property type="project" value="UniProtKB-KW"/>
</dbReference>
<evidence type="ECO:0000256" key="10">
    <source>
        <dbReference type="HAMAP-Rule" id="MF_02019"/>
    </source>
</evidence>
<dbReference type="InterPro" id="IPR004101">
    <property type="entry name" value="Mur_ligase_C"/>
</dbReference>
<dbReference type="Gene3D" id="3.40.1390.10">
    <property type="entry name" value="MurE/MurF, N-terminal domain"/>
    <property type="match status" value="1"/>
</dbReference>
<protein>
    <recommendedName>
        <fullName evidence="10 11">UDP-N-acetylmuramoyl-tripeptide--D-alanyl-D-alanine ligase</fullName>
        <ecNumber evidence="10 11">6.3.2.10</ecNumber>
    </recommendedName>
    <alternativeName>
        <fullName evidence="10">D-alanyl-D-alanine-adding enzyme</fullName>
    </alternativeName>
</protein>
<dbReference type="SUPFAM" id="SSF53623">
    <property type="entry name" value="MurD-like peptide ligases, catalytic domain"/>
    <property type="match status" value="1"/>
</dbReference>
<feature type="domain" description="Mur ligase N-terminal catalytic" evidence="12">
    <location>
        <begin position="29"/>
        <end position="101"/>
    </location>
</feature>
<keyword evidence="1 10" id="KW-0963">Cytoplasm</keyword>
<dbReference type="NCBIfam" id="TIGR01143">
    <property type="entry name" value="murF"/>
    <property type="match status" value="1"/>
</dbReference>
<keyword evidence="8 10" id="KW-0131">Cell cycle</keyword>